<reference evidence="1" key="1">
    <citation type="submission" date="2021-02" db="EMBL/GenBank/DDBJ databases">
        <title>Phycicoccus sp. MQZ13P-5T, whole genome shotgun sequence.</title>
        <authorList>
            <person name="Tuo L."/>
        </authorList>
    </citation>
    <scope>NUCLEOTIDE SEQUENCE</scope>
    <source>
        <strain evidence="1">MQZ13P-5</strain>
    </source>
</reference>
<gene>
    <name evidence="1" type="ORF">JQN70_10100</name>
</gene>
<evidence type="ECO:0000313" key="2">
    <source>
        <dbReference type="Proteomes" id="UP001430172"/>
    </source>
</evidence>
<protein>
    <submittedName>
        <fullName evidence="1">DUF3107 domain-containing protein</fullName>
    </submittedName>
</protein>
<dbReference type="EMBL" id="JAFDVD010000009">
    <property type="protein sequence ID" value="MBM6400736.1"/>
    <property type="molecule type" value="Genomic_DNA"/>
</dbReference>
<proteinExistence type="predicted"/>
<dbReference type="Proteomes" id="UP001430172">
    <property type="component" value="Unassembled WGS sequence"/>
</dbReference>
<dbReference type="InterPro" id="IPR021456">
    <property type="entry name" value="DUF3107"/>
</dbReference>
<keyword evidence="2" id="KW-1185">Reference proteome</keyword>
<accession>A0ABS2CNK1</accession>
<evidence type="ECO:0000313" key="1">
    <source>
        <dbReference type="EMBL" id="MBM6400736.1"/>
    </source>
</evidence>
<dbReference type="Pfam" id="PF11305">
    <property type="entry name" value="DUF3107"/>
    <property type="match status" value="1"/>
</dbReference>
<organism evidence="1 2">
    <name type="scientific">Phycicoccus sonneratiae</name>
    <dbReference type="NCBI Taxonomy" id="2807628"/>
    <lineage>
        <taxon>Bacteria</taxon>
        <taxon>Bacillati</taxon>
        <taxon>Actinomycetota</taxon>
        <taxon>Actinomycetes</taxon>
        <taxon>Micrococcales</taxon>
        <taxon>Intrasporangiaceae</taxon>
        <taxon>Phycicoccus</taxon>
    </lineage>
</organism>
<comment type="caution">
    <text evidence="1">The sequence shown here is derived from an EMBL/GenBank/DDBJ whole genome shotgun (WGS) entry which is preliminary data.</text>
</comment>
<dbReference type="RefSeq" id="WP_204131198.1">
    <property type="nucleotide sequence ID" value="NZ_JAFDVD010000009.1"/>
</dbReference>
<name>A0ABS2CNK1_9MICO</name>
<sequence>MEVTIGVQNVARELTVETDADATEVGKAVDAALASPDAVLRLTDTKGRTVLVPGRAVGWVQVGESEKGRVGFGAIS</sequence>